<name>B8JHD5_ANAD2</name>
<protein>
    <submittedName>
        <fullName evidence="3">Extracellular solute-binding protein family 1</fullName>
    </submittedName>
</protein>
<dbReference type="SUPFAM" id="SSF53850">
    <property type="entry name" value="Periplasmic binding protein-like II"/>
    <property type="match status" value="1"/>
</dbReference>
<dbReference type="HOGENOM" id="CLU_579813_0_0_7"/>
<dbReference type="InterPro" id="IPR006059">
    <property type="entry name" value="SBP"/>
</dbReference>
<comment type="subcellular location">
    <subcellularLocation>
        <location evidence="1">Periplasm</location>
    </subcellularLocation>
</comment>
<evidence type="ECO:0000313" key="4">
    <source>
        <dbReference type="Proteomes" id="UP000007089"/>
    </source>
</evidence>
<dbReference type="Gene3D" id="3.40.190.10">
    <property type="entry name" value="Periplasmic binding protein-like II"/>
    <property type="match status" value="1"/>
</dbReference>
<dbReference type="InterPro" id="IPR050490">
    <property type="entry name" value="Bact_solute-bd_prot1"/>
</dbReference>
<evidence type="ECO:0000256" key="2">
    <source>
        <dbReference type="ARBA" id="ARBA00008520"/>
    </source>
</evidence>
<keyword evidence="4" id="KW-1185">Reference proteome</keyword>
<evidence type="ECO:0000256" key="1">
    <source>
        <dbReference type="ARBA" id="ARBA00004418"/>
    </source>
</evidence>
<accession>B8JHD5</accession>
<dbReference type="EMBL" id="CP001359">
    <property type="protein sequence ID" value="ACL66647.1"/>
    <property type="molecule type" value="Genomic_DNA"/>
</dbReference>
<dbReference type="PANTHER" id="PTHR43649">
    <property type="entry name" value="ARABINOSE-BINDING PROTEIN-RELATED"/>
    <property type="match status" value="1"/>
</dbReference>
<dbReference type="PANTHER" id="PTHR43649:SF12">
    <property type="entry name" value="DIACETYLCHITOBIOSE BINDING PROTEIN DASA"/>
    <property type="match status" value="1"/>
</dbReference>
<gene>
    <name evidence="3" type="ordered locus">A2cp1_3313</name>
</gene>
<proteinExistence type="inferred from homology"/>
<dbReference type="KEGG" id="acp:A2cp1_3313"/>
<dbReference type="InterPro" id="IPR006311">
    <property type="entry name" value="TAT_signal"/>
</dbReference>
<dbReference type="Pfam" id="PF13416">
    <property type="entry name" value="SBP_bac_8"/>
    <property type="match status" value="1"/>
</dbReference>
<dbReference type="Proteomes" id="UP000007089">
    <property type="component" value="Chromosome"/>
</dbReference>
<reference evidence="3" key="1">
    <citation type="submission" date="2009-01" db="EMBL/GenBank/DDBJ databases">
        <title>Complete sequence of Anaeromyxobacter dehalogenans 2CP-1.</title>
        <authorList>
            <consortium name="US DOE Joint Genome Institute"/>
            <person name="Lucas S."/>
            <person name="Copeland A."/>
            <person name="Lapidus A."/>
            <person name="Glavina del Rio T."/>
            <person name="Dalin E."/>
            <person name="Tice H."/>
            <person name="Bruce D."/>
            <person name="Goodwin L."/>
            <person name="Pitluck S."/>
            <person name="Saunders E."/>
            <person name="Brettin T."/>
            <person name="Detter J.C."/>
            <person name="Han C."/>
            <person name="Larimer F."/>
            <person name="Land M."/>
            <person name="Hauser L."/>
            <person name="Kyrpides N."/>
            <person name="Ovchinnikova G."/>
            <person name="Beliaev A.S."/>
            <person name="Richardson P."/>
        </authorList>
    </citation>
    <scope>NUCLEOTIDE SEQUENCE</scope>
    <source>
        <strain evidence="3">2CP-1</strain>
    </source>
</reference>
<dbReference type="InterPro" id="IPR019546">
    <property type="entry name" value="TAT_signal_bac_arc"/>
</dbReference>
<organism evidence="3 4">
    <name type="scientific">Anaeromyxobacter dehalogenans (strain ATCC BAA-258 / DSM 21875 / 2CP-1)</name>
    <dbReference type="NCBI Taxonomy" id="455488"/>
    <lineage>
        <taxon>Bacteria</taxon>
        <taxon>Pseudomonadati</taxon>
        <taxon>Myxococcota</taxon>
        <taxon>Myxococcia</taxon>
        <taxon>Myxococcales</taxon>
        <taxon>Cystobacterineae</taxon>
        <taxon>Anaeromyxobacteraceae</taxon>
        <taxon>Anaeromyxobacter</taxon>
    </lineage>
</organism>
<evidence type="ECO:0000313" key="3">
    <source>
        <dbReference type="EMBL" id="ACL66647.1"/>
    </source>
</evidence>
<dbReference type="NCBIfam" id="TIGR01409">
    <property type="entry name" value="TAT_signal_seq"/>
    <property type="match status" value="1"/>
</dbReference>
<dbReference type="PROSITE" id="PS51318">
    <property type="entry name" value="TAT"/>
    <property type="match status" value="1"/>
</dbReference>
<dbReference type="GO" id="GO:0042597">
    <property type="term" value="C:periplasmic space"/>
    <property type="evidence" value="ECO:0007669"/>
    <property type="project" value="UniProtKB-SubCell"/>
</dbReference>
<sequence>MASDRGSSRWSRRQFVKAAGVGALAAAGLPRRARAQGGKTLKIIQWSHFVPGYDKWFDGTFCKQWGEKHGTRVIVDHISIPEINARAAAEVSAQKGHDLFMFLSPPAAYEKQVIDHTEIYQQVEKRWGKVNDLGHKSTFNPKTRKYFAFADSYVPDPGNYRQDLWSQVGFPHGPDTWEDLRKGAAAIKQKIGNPCGIGLSQELDTNMAMRALLWSFGGSVQDAEGRVVINSPQTIQALEFMRALQKEAQTGEVFTWDPSSNNRGILAGKLSFVLNAISVTRTAEKENPEMSKKIQIVPALKGPVRRMAAEHVMDCYVIWKFAENKDGAKQFLVDYLDAFGDAFKASEFYNFPCFPKTVPDIAQQVANDPKGVPPDKYKVLAGVTEWATNVGYPGYATAAVDEVFNTFVIPTMFAKVARDEMPARDAAKAAEAEVKRIFDKWK</sequence>
<dbReference type="AlphaFoldDB" id="B8JHD5"/>
<dbReference type="RefSeq" id="WP_015934458.1">
    <property type="nucleotide sequence ID" value="NC_011891.1"/>
</dbReference>
<comment type="similarity">
    <text evidence="2">Belongs to the bacterial solute-binding protein 1 family.</text>
</comment>